<gene>
    <name evidence="3" type="ORF">DM02DRAFT_727572</name>
</gene>
<evidence type="ECO:0008006" key="5">
    <source>
        <dbReference type="Google" id="ProtNLM"/>
    </source>
</evidence>
<protein>
    <recommendedName>
        <fullName evidence="5">U6 small nuclear RNA (adenine-(43)-N(6))-methyltransferase</fullName>
    </recommendedName>
</protein>
<reference evidence="3 4" key="1">
    <citation type="journal article" date="2018" name="Sci. Rep.">
        <title>Comparative genomics provides insights into the lifestyle and reveals functional heterogeneity of dark septate endophytic fungi.</title>
        <authorList>
            <person name="Knapp D.G."/>
            <person name="Nemeth J.B."/>
            <person name="Barry K."/>
            <person name="Hainaut M."/>
            <person name="Henrissat B."/>
            <person name="Johnson J."/>
            <person name="Kuo A."/>
            <person name="Lim J.H.P."/>
            <person name="Lipzen A."/>
            <person name="Nolan M."/>
            <person name="Ohm R.A."/>
            <person name="Tamas L."/>
            <person name="Grigoriev I.V."/>
            <person name="Spatafora J.W."/>
            <person name="Nagy L.G."/>
            <person name="Kovacs G.M."/>
        </authorList>
    </citation>
    <scope>NUCLEOTIDE SEQUENCE [LARGE SCALE GENOMIC DNA]</scope>
    <source>
        <strain evidence="3 4">DSE2036</strain>
    </source>
</reference>
<dbReference type="AlphaFoldDB" id="A0A2V1DVE0"/>
<dbReference type="Gene3D" id="3.40.50.150">
    <property type="entry name" value="Vaccinia Virus protein VP39"/>
    <property type="match status" value="1"/>
</dbReference>
<evidence type="ECO:0000313" key="3">
    <source>
        <dbReference type="EMBL" id="PVI01912.1"/>
    </source>
</evidence>
<dbReference type="Pfam" id="PF05971">
    <property type="entry name" value="Methyltransf_10"/>
    <property type="match status" value="1"/>
</dbReference>
<dbReference type="PANTHER" id="PTHR13393:SF0">
    <property type="entry name" value="RNA N6-ADENOSINE-METHYLTRANSFERASE METTL16"/>
    <property type="match status" value="1"/>
</dbReference>
<dbReference type="STRING" id="97972.A0A2V1DVE0"/>
<accession>A0A2V1DVE0</accession>
<name>A0A2V1DVE0_9PLEO</name>
<evidence type="ECO:0000256" key="2">
    <source>
        <dbReference type="ARBA" id="ARBA00022679"/>
    </source>
</evidence>
<keyword evidence="4" id="KW-1185">Reference proteome</keyword>
<dbReference type="EMBL" id="KZ805350">
    <property type="protein sequence ID" value="PVI01912.1"/>
    <property type="molecule type" value="Genomic_DNA"/>
</dbReference>
<keyword evidence="1" id="KW-0489">Methyltransferase</keyword>
<dbReference type="InterPro" id="IPR010286">
    <property type="entry name" value="METTL16/RlmF"/>
</dbReference>
<dbReference type="SUPFAM" id="SSF53335">
    <property type="entry name" value="S-adenosyl-L-methionine-dependent methyltransferases"/>
    <property type="match status" value="1"/>
</dbReference>
<evidence type="ECO:0000256" key="1">
    <source>
        <dbReference type="ARBA" id="ARBA00022603"/>
    </source>
</evidence>
<evidence type="ECO:0000313" key="4">
    <source>
        <dbReference type="Proteomes" id="UP000244855"/>
    </source>
</evidence>
<sequence length="475" mass="53736">MENGDLASLPIPPFTHLQRYWFGDGEYKDSATIPPFSDEFATRLPYAEKFEACDFNALAKGDPAFKELWEKTEGRLNFQDPATSVALAKAILKVDFNLKLELPDDRLCPPIPNRFSYVYWIQRLIDGTDPDYNISDWNPNRKVIGLDIGTGASAIYTMLCLQTRIKWTMCATDIDKKSFDWAVRNLAINRLATRAKMIQTIDSNPLIPLQHLNVETLDFTMCNPPFFNNPYEMRASLRGDNKAAPPNSICTGAEVEMVCPGGDLGFVTRIFEESLILGEKVGWYTSLLGKLDSAKAIIALLKNHDINNWVVGVIDMGKTKRWIVGWSFGDRRPPTSFARPPGIPHELLPLATDYRITLPVKNHDDGFLANAVADILSSLKWKSWKWDRAKVPAACGIGEATKNVWNRAFRRQVEREARRLAAGGNPDVEMKAAEEEKVVMAFRVRVWESESLVVADWLRGTDHVIWESFCVSYER</sequence>
<keyword evidence="2" id="KW-0808">Transferase</keyword>
<dbReference type="GO" id="GO:0005634">
    <property type="term" value="C:nucleus"/>
    <property type="evidence" value="ECO:0007669"/>
    <property type="project" value="TreeGrafter"/>
</dbReference>
<dbReference type="InterPro" id="IPR029063">
    <property type="entry name" value="SAM-dependent_MTases_sf"/>
</dbReference>
<dbReference type="Proteomes" id="UP000244855">
    <property type="component" value="Unassembled WGS sequence"/>
</dbReference>
<dbReference type="GO" id="GO:0008168">
    <property type="term" value="F:methyltransferase activity"/>
    <property type="evidence" value="ECO:0007669"/>
    <property type="project" value="UniProtKB-KW"/>
</dbReference>
<proteinExistence type="predicted"/>
<dbReference type="PANTHER" id="PTHR13393">
    <property type="entry name" value="SAM-DEPENDENT METHYLTRANSFERASE"/>
    <property type="match status" value="1"/>
</dbReference>
<dbReference type="OrthoDB" id="514248at2759"/>
<dbReference type="GO" id="GO:0070475">
    <property type="term" value="P:rRNA base methylation"/>
    <property type="evidence" value="ECO:0007669"/>
    <property type="project" value="TreeGrafter"/>
</dbReference>
<organism evidence="3 4">
    <name type="scientific">Periconia macrospinosa</name>
    <dbReference type="NCBI Taxonomy" id="97972"/>
    <lineage>
        <taxon>Eukaryota</taxon>
        <taxon>Fungi</taxon>
        <taxon>Dikarya</taxon>
        <taxon>Ascomycota</taxon>
        <taxon>Pezizomycotina</taxon>
        <taxon>Dothideomycetes</taxon>
        <taxon>Pleosporomycetidae</taxon>
        <taxon>Pleosporales</taxon>
        <taxon>Massarineae</taxon>
        <taxon>Periconiaceae</taxon>
        <taxon>Periconia</taxon>
    </lineage>
</organism>